<dbReference type="AlphaFoldDB" id="A0A7Z2VRG5"/>
<evidence type="ECO:0000256" key="4">
    <source>
        <dbReference type="ARBA" id="ARBA00022692"/>
    </source>
</evidence>
<dbReference type="PANTHER" id="PTHR43227">
    <property type="entry name" value="BLL4140 PROTEIN"/>
    <property type="match status" value="1"/>
</dbReference>
<feature type="transmembrane region" description="Helical" evidence="7">
    <location>
        <begin position="136"/>
        <end position="157"/>
    </location>
</feature>
<keyword evidence="2 7" id="KW-0813">Transport</keyword>
<dbReference type="SUPFAM" id="SSF161098">
    <property type="entry name" value="MetI-like"/>
    <property type="match status" value="1"/>
</dbReference>
<evidence type="ECO:0000256" key="1">
    <source>
        <dbReference type="ARBA" id="ARBA00004651"/>
    </source>
</evidence>
<feature type="transmembrane region" description="Helical" evidence="7">
    <location>
        <begin position="188"/>
        <end position="206"/>
    </location>
</feature>
<dbReference type="Gene3D" id="1.10.3720.10">
    <property type="entry name" value="MetI-like"/>
    <property type="match status" value="1"/>
</dbReference>
<feature type="transmembrane region" description="Helical" evidence="7">
    <location>
        <begin position="285"/>
        <end position="303"/>
    </location>
</feature>
<dbReference type="RefSeq" id="WP_169284017.1">
    <property type="nucleotide sequence ID" value="NZ_CP051680.1"/>
</dbReference>
<evidence type="ECO:0000256" key="3">
    <source>
        <dbReference type="ARBA" id="ARBA00022475"/>
    </source>
</evidence>
<accession>A0A7Z2VRG5</accession>
<reference evidence="9 10" key="1">
    <citation type="submission" date="2020-04" db="EMBL/GenBank/DDBJ databases">
        <title>Genome sequencing of novel species.</title>
        <authorList>
            <person name="Heo J."/>
            <person name="Kim S.-J."/>
            <person name="Kim J.-S."/>
            <person name="Hong S.-B."/>
            <person name="Kwon S.-W."/>
        </authorList>
    </citation>
    <scope>NUCLEOTIDE SEQUENCE [LARGE SCALE GENOMIC DNA]</scope>
    <source>
        <strain evidence="9 10">MFER-1</strain>
    </source>
</reference>
<name>A0A7Z2VRG5_9BACL</name>
<keyword evidence="6 7" id="KW-0472">Membrane</keyword>
<dbReference type="InterPro" id="IPR050809">
    <property type="entry name" value="UgpAE/MalFG_permease"/>
</dbReference>
<evidence type="ECO:0000313" key="9">
    <source>
        <dbReference type="EMBL" id="QJD87775.1"/>
    </source>
</evidence>
<keyword evidence="4 7" id="KW-0812">Transmembrane</keyword>
<dbReference type="CDD" id="cd06261">
    <property type="entry name" value="TM_PBP2"/>
    <property type="match status" value="1"/>
</dbReference>
<evidence type="ECO:0000256" key="6">
    <source>
        <dbReference type="ARBA" id="ARBA00023136"/>
    </source>
</evidence>
<evidence type="ECO:0000259" key="8">
    <source>
        <dbReference type="PROSITE" id="PS50928"/>
    </source>
</evidence>
<dbReference type="InterPro" id="IPR000515">
    <property type="entry name" value="MetI-like"/>
</dbReference>
<dbReference type="EMBL" id="CP051680">
    <property type="protein sequence ID" value="QJD87775.1"/>
    <property type="molecule type" value="Genomic_DNA"/>
</dbReference>
<dbReference type="GO" id="GO:0005886">
    <property type="term" value="C:plasma membrane"/>
    <property type="evidence" value="ECO:0007669"/>
    <property type="project" value="UniProtKB-SubCell"/>
</dbReference>
<feature type="domain" description="ABC transmembrane type-1" evidence="8">
    <location>
        <begin position="90"/>
        <end position="306"/>
    </location>
</feature>
<dbReference type="Pfam" id="PF00528">
    <property type="entry name" value="BPD_transp_1"/>
    <property type="match status" value="1"/>
</dbReference>
<evidence type="ECO:0000256" key="7">
    <source>
        <dbReference type="RuleBase" id="RU363032"/>
    </source>
</evidence>
<keyword evidence="10" id="KW-1185">Reference proteome</keyword>
<dbReference type="GO" id="GO:0055085">
    <property type="term" value="P:transmembrane transport"/>
    <property type="evidence" value="ECO:0007669"/>
    <property type="project" value="InterPro"/>
</dbReference>
<gene>
    <name evidence="9" type="ORF">HH215_34340</name>
</gene>
<dbReference type="PROSITE" id="PS50928">
    <property type="entry name" value="ABC_TM1"/>
    <property type="match status" value="1"/>
</dbReference>
<dbReference type="InterPro" id="IPR035906">
    <property type="entry name" value="MetI-like_sf"/>
</dbReference>
<feature type="transmembrane region" description="Helical" evidence="7">
    <location>
        <begin position="94"/>
        <end position="116"/>
    </location>
</feature>
<protein>
    <submittedName>
        <fullName evidence="9">Sugar ABC transporter permease</fullName>
    </submittedName>
</protein>
<keyword evidence="3" id="KW-1003">Cell membrane</keyword>
<dbReference type="PANTHER" id="PTHR43227:SF11">
    <property type="entry name" value="BLL4140 PROTEIN"/>
    <property type="match status" value="1"/>
</dbReference>
<keyword evidence="5 7" id="KW-1133">Transmembrane helix</keyword>
<sequence length="319" mass="36453">MSDTTMVPKSPRENVTPRSSSSRHFRRYWQLYVMMLLPLCHFLLFKYAPLIGNVLAFRRYRPGMGAYGSEWVGWAYFERFLQDPAFWRAFNNTLILSFGNILINFPIPIIFALLLFEIRSKRFRKFVQTISYMPRFISTVVVIAILGELLSPSSGLLNRVLGSLFGMDPIYFVNEPQYFRPIYIFTEAWQYTGWTAIIYLAAITGVNREMFEAAEIDGASRFQKVIYVTIPSIMSTIMVMLILNVGSLLSLGFEKVLLLYTPSNAMVSDIIDTLVYRTGLMNQNYSYATAIGLFSGVIGVILVSSTNWLSKKMSGESIY</sequence>
<organism evidence="9 10">
    <name type="scientific">Cohnella herbarum</name>
    <dbReference type="NCBI Taxonomy" id="2728023"/>
    <lineage>
        <taxon>Bacteria</taxon>
        <taxon>Bacillati</taxon>
        <taxon>Bacillota</taxon>
        <taxon>Bacilli</taxon>
        <taxon>Bacillales</taxon>
        <taxon>Paenibacillaceae</taxon>
        <taxon>Cohnella</taxon>
    </lineage>
</organism>
<dbReference type="Proteomes" id="UP000502248">
    <property type="component" value="Chromosome"/>
</dbReference>
<evidence type="ECO:0000256" key="5">
    <source>
        <dbReference type="ARBA" id="ARBA00022989"/>
    </source>
</evidence>
<comment type="similarity">
    <text evidence="7">Belongs to the binding-protein-dependent transport system permease family.</text>
</comment>
<evidence type="ECO:0000256" key="2">
    <source>
        <dbReference type="ARBA" id="ARBA00022448"/>
    </source>
</evidence>
<comment type="subcellular location">
    <subcellularLocation>
        <location evidence="1 7">Cell membrane</location>
        <topology evidence="1 7">Multi-pass membrane protein</topology>
    </subcellularLocation>
</comment>
<evidence type="ECO:0000313" key="10">
    <source>
        <dbReference type="Proteomes" id="UP000502248"/>
    </source>
</evidence>
<feature type="transmembrane region" description="Helical" evidence="7">
    <location>
        <begin position="28"/>
        <end position="48"/>
    </location>
</feature>
<feature type="transmembrane region" description="Helical" evidence="7">
    <location>
        <begin position="226"/>
        <end position="253"/>
    </location>
</feature>
<proteinExistence type="inferred from homology"/>
<dbReference type="KEGG" id="cheb:HH215_34340"/>